<comment type="caution">
    <text evidence="3">The sequence shown here is derived from an EMBL/GenBank/DDBJ whole genome shotgun (WGS) entry which is preliminary data.</text>
</comment>
<reference evidence="3 4" key="2">
    <citation type="submission" date="2019-01" db="EMBL/GenBank/DDBJ databases">
        <title>The decoding of complex shrimp genome reveals the adaptation for benthos swimmer, frequently molting mechanism and breeding impact on genome.</title>
        <authorList>
            <person name="Sun Y."/>
            <person name="Gao Y."/>
            <person name="Yu Y."/>
        </authorList>
    </citation>
    <scope>NUCLEOTIDE SEQUENCE [LARGE SCALE GENOMIC DNA]</scope>
    <source>
        <tissue evidence="3">Muscle</tissue>
    </source>
</reference>
<feature type="coiled-coil region" evidence="1">
    <location>
        <begin position="5"/>
        <end position="32"/>
    </location>
</feature>
<feature type="compositionally biased region" description="Low complexity" evidence="2">
    <location>
        <begin position="192"/>
        <end position="213"/>
    </location>
</feature>
<dbReference type="EMBL" id="QCYY01000223">
    <property type="protein sequence ID" value="ROT85646.1"/>
    <property type="molecule type" value="Genomic_DNA"/>
</dbReference>
<protein>
    <submittedName>
        <fullName evidence="3">Uncharacterized protein</fullName>
    </submittedName>
</protein>
<accession>A0A3R7PXB9</accession>
<keyword evidence="1" id="KW-0175">Coiled coil</keyword>
<gene>
    <name evidence="3" type="ORF">C7M84_009715</name>
</gene>
<reference evidence="3 4" key="1">
    <citation type="submission" date="2018-04" db="EMBL/GenBank/DDBJ databases">
        <authorList>
            <person name="Zhang X."/>
            <person name="Yuan J."/>
            <person name="Li F."/>
            <person name="Xiang J."/>
        </authorList>
    </citation>
    <scope>NUCLEOTIDE SEQUENCE [LARGE SCALE GENOMIC DNA]</scope>
    <source>
        <tissue evidence="3">Muscle</tissue>
    </source>
</reference>
<feature type="region of interest" description="Disordered" evidence="2">
    <location>
        <begin position="155"/>
        <end position="271"/>
    </location>
</feature>
<name>A0A3R7PXB9_PENVA</name>
<dbReference type="Proteomes" id="UP000283509">
    <property type="component" value="Unassembled WGS sequence"/>
</dbReference>
<dbReference type="OrthoDB" id="6377788at2759"/>
<evidence type="ECO:0000256" key="1">
    <source>
        <dbReference type="SAM" id="Coils"/>
    </source>
</evidence>
<evidence type="ECO:0000256" key="2">
    <source>
        <dbReference type="SAM" id="MobiDB-lite"/>
    </source>
</evidence>
<organism evidence="3 4">
    <name type="scientific">Penaeus vannamei</name>
    <name type="common">Whiteleg shrimp</name>
    <name type="synonym">Litopenaeus vannamei</name>
    <dbReference type="NCBI Taxonomy" id="6689"/>
    <lineage>
        <taxon>Eukaryota</taxon>
        <taxon>Metazoa</taxon>
        <taxon>Ecdysozoa</taxon>
        <taxon>Arthropoda</taxon>
        <taxon>Crustacea</taxon>
        <taxon>Multicrustacea</taxon>
        <taxon>Malacostraca</taxon>
        <taxon>Eumalacostraca</taxon>
        <taxon>Eucarida</taxon>
        <taxon>Decapoda</taxon>
        <taxon>Dendrobranchiata</taxon>
        <taxon>Penaeoidea</taxon>
        <taxon>Penaeidae</taxon>
        <taxon>Penaeus</taxon>
    </lineage>
</organism>
<dbReference type="AlphaFoldDB" id="A0A3R7PXB9"/>
<proteinExistence type="predicted"/>
<feature type="compositionally biased region" description="Polar residues" evidence="2">
    <location>
        <begin position="214"/>
        <end position="230"/>
    </location>
</feature>
<sequence length="293" mass="31930">MFCQMEEQNSHITKLMEENRRYIRENGKLKSRTRGGVVNSASSYTDGFSSANNFSDDFSSASTYSDGFGGPCSQQTSAGDLEDRVLALQLQNSELALCLEREKRMRREAETRLERDEGYIRRLEDSVQTLRGTRVVMDPITYRQVAEAYIAARRTPARRPHTHTGVPGSHLVCDGSSSAPTNPRLSHPAMHTSSTTCASPSSSSSLDSASTSSYLPDTESSYLYPSSAPSQEAVGGSPSLKAHSKKKGRAFPPQERLALGSDTGVNGSMNPWDYQQLLESLEDLDGGSRGALS</sequence>
<evidence type="ECO:0000313" key="4">
    <source>
        <dbReference type="Proteomes" id="UP000283509"/>
    </source>
</evidence>
<evidence type="ECO:0000313" key="3">
    <source>
        <dbReference type="EMBL" id="ROT85646.1"/>
    </source>
</evidence>
<feature type="compositionally biased region" description="Polar residues" evidence="2">
    <location>
        <begin position="175"/>
        <end position="184"/>
    </location>
</feature>
<keyword evidence="4" id="KW-1185">Reference proteome</keyword>